<dbReference type="PIRSF" id="PIRSF011503">
    <property type="entry name" value="DdrB_PduH"/>
    <property type="match status" value="1"/>
</dbReference>
<dbReference type="Pfam" id="PF02288">
    <property type="entry name" value="Dehydratase_MU"/>
    <property type="match status" value="1"/>
</dbReference>
<organism evidence="1 2">
    <name type="scientific">Latilactobacillus curvatus</name>
    <name type="common">Lactobacillus curvatus</name>
    <dbReference type="NCBI Taxonomy" id="28038"/>
    <lineage>
        <taxon>Bacteria</taxon>
        <taxon>Bacillati</taxon>
        <taxon>Bacillota</taxon>
        <taxon>Bacilli</taxon>
        <taxon>Lactobacillales</taxon>
        <taxon>Lactobacillaceae</taxon>
        <taxon>Latilactobacillus</taxon>
    </lineage>
</organism>
<dbReference type="AlphaFoldDB" id="A0A0B2XNS9"/>
<dbReference type="RefSeq" id="WP_039098523.1">
    <property type="nucleotide sequence ID" value="NZ_CABIVZ010000017.1"/>
</dbReference>
<sequence>MTKKPEIIIASGIDDTLIQPLLYGIEEEEIPFQFAEIDGQTTVERAYQSAIESQLSVGLAYDRDYAYLHFKNLPAAEPLFKVAINRPDQLDRLGANAARLVKGVPFKEID</sequence>
<dbReference type="InterPro" id="IPR003208">
    <property type="entry name" value="Dehydtase/Dehydtase_re"/>
</dbReference>
<dbReference type="InterPro" id="IPR009192">
    <property type="entry name" value="Diol/glycerol_deHydtase_re_ssu"/>
</dbReference>
<evidence type="ECO:0000313" key="1">
    <source>
        <dbReference type="EMBL" id="AXN34964.1"/>
    </source>
</evidence>
<gene>
    <name evidence="1" type="ORF">DT351_00600</name>
</gene>
<reference evidence="1 2" key="1">
    <citation type="submission" date="2018-07" db="EMBL/GenBank/DDBJ databases">
        <title>Lactobacillus curvatus genome sequence.</title>
        <authorList>
            <person name="Prechtl R."/>
        </authorList>
    </citation>
    <scope>NUCLEOTIDE SEQUENCE [LARGE SCALE GENOMIC DNA]</scope>
    <source>
        <strain evidence="1 2">TMW 1.1928</strain>
    </source>
</reference>
<dbReference type="SUPFAM" id="SSF52968">
    <property type="entry name" value="B12-dependent dehydatase associated subunit"/>
    <property type="match status" value="1"/>
</dbReference>
<protein>
    <submittedName>
        <fullName evidence="1">Propanediol dehydratase</fullName>
    </submittedName>
</protein>
<dbReference type="EMBL" id="CP031003">
    <property type="protein sequence ID" value="AXN34964.1"/>
    <property type="molecule type" value="Genomic_DNA"/>
</dbReference>
<dbReference type="Proteomes" id="UP000257607">
    <property type="component" value="Chromosome"/>
</dbReference>
<evidence type="ECO:0000313" key="2">
    <source>
        <dbReference type="Proteomes" id="UP000257607"/>
    </source>
</evidence>
<accession>A0A0B2XNS9</accession>
<dbReference type="Gene3D" id="3.40.50.10150">
    <property type="entry name" value="B12-dependent dehydatase associated subunit"/>
    <property type="match status" value="1"/>
</dbReference>
<name>A0A0B2XNS9_LATCU</name>
<dbReference type="InterPro" id="IPR010254">
    <property type="entry name" value="B12-dep_deHydtase_bsu"/>
</dbReference>
<proteinExistence type="predicted"/>